<dbReference type="Gene3D" id="3.40.50.150">
    <property type="entry name" value="Vaccinia Virus protein VP39"/>
    <property type="match status" value="1"/>
</dbReference>
<evidence type="ECO:0000313" key="3">
    <source>
        <dbReference type="Proteomes" id="UP000061603"/>
    </source>
</evidence>
<dbReference type="Pfam" id="PF08241">
    <property type="entry name" value="Methyltransf_11"/>
    <property type="match status" value="1"/>
</dbReference>
<keyword evidence="3" id="KW-1185">Reference proteome</keyword>
<dbReference type="InterPro" id="IPR013216">
    <property type="entry name" value="Methyltransf_11"/>
</dbReference>
<sequence length="254" mass="28764">MSKEFNSKPGKFAVEALLGSINSLSGTKSDKDLNDYAKWHYLRLALDLDWITKTVGRDARILEVGGSPFFLTNALLTQGYKLDVIDKMSDAAKALVQTAGLAVTSCDIEQEKIPFGDNIFDEILFNEVFEHMRINPIVTMKEILRILRPNGRLWLSTPNLGSLRGIMNLIMKNEGWSVVSEGVYAQYELLSKIGYMGHVREYTSKEITDFLLRVGFHVEKVVYRGAYGNRMANGMTKMIPRLKPFFTCIARKPR</sequence>
<evidence type="ECO:0000259" key="1">
    <source>
        <dbReference type="Pfam" id="PF08241"/>
    </source>
</evidence>
<dbReference type="EMBL" id="CP010554">
    <property type="protein sequence ID" value="AJP48809.1"/>
    <property type="molecule type" value="Genomic_DNA"/>
</dbReference>
<dbReference type="HOGENOM" id="CLU_1093601_0_0_4"/>
<feature type="domain" description="Methyltransferase type 11" evidence="1">
    <location>
        <begin position="65"/>
        <end position="154"/>
    </location>
</feature>
<gene>
    <name evidence="2" type="ORF">PG1C_10975</name>
</gene>
<evidence type="ECO:0000313" key="2">
    <source>
        <dbReference type="EMBL" id="AJP48809.1"/>
    </source>
</evidence>
<proteinExistence type="predicted"/>
<dbReference type="GO" id="GO:0008757">
    <property type="term" value="F:S-adenosylmethionine-dependent methyltransferase activity"/>
    <property type="evidence" value="ECO:0007669"/>
    <property type="project" value="InterPro"/>
</dbReference>
<dbReference type="KEGG" id="rbu:PG1C_10975"/>
<organism evidence="2 3">
    <name type="scientific">Rugosibacter aromaticivorans</name>
    <dbReference type="NCBI Taxonomy" id="1565605"/>
    <lineage>
        <taxon>Bacteria</taxon>
        <taxon>Pseudomonadati</taxon>
        <taxon>Pseudomonadota</taxon>
        <taxon>Betaproteobacteria</taxon>
        <taxon>Nitrosomonadales</taxon>
        <taxon>Sterolibacteriaceae</taxon>
        <taxon>Rugosibacter</taxon>
    </lineage>
</organism>
<protein>
    <recommendedName>
        <fullName evidence="1">Methyltransferase type 11 domain-containing protein</fullName>
    </recommendedName>
</protein>
<dbReference type="RefSeq" id="WP_202634845.1">
    <property type="nucleotide sequence ID" value="NZ_CP010554.1"/>
</dbReference>
<dbReference type="CDD" id="cd02440">
    <property type="entry name" value="AdoMet_MTases"/>
    <property type="match status" value="1"/>
</dbReference>
<reference evidence="2 3" key="1">
    <citation type="journal article" date="2015" name="Genome Announc.">
        <title>Complete Genome Sequence of a Novel Bacterium within the Family Rhodocyclaceae That Degrades Polycyclic Aromatic Hydrocarbons.</title>
        <authorList>
            <person name="Singleton D.R."/>
            <person name="Dickey A.N."/>
            <person name="Scholl E.H."/>
            <person name="Wright F.A."/>
            <person name="Aitken M.D."/>
        </authorList>
    </citation>
    <scope>NUCLEOTIDE SEQUENCE [LARGE SCALE GENOMIC DNA]</scope>
    <source>
        <strain evidence="3">PG1-Ca6</strain>
    </source>
</reference>
<dbReference type="STRING" id="1565605.PG1C_10975"/>
<dbReference type="SUPFAM" id="SSF53335">
    <property type="entry name" value="S-adenosyl-L-methionine-dependent methyltransferases"/>
    <property type="match status" value="1"/>
</dbReference>
<dbReference type="Proteomes" id="UP000061603">
    <property type="component" value="Chromosome"/>
</dbReference>
<name>A0A0C5JAQ8_9PROT</name>
<dbReference type="AlphaFoldDB" id="A0A0C5JAQ8"/>
<accession>A0A0C5JAQ8</accession>
<dbReference type="InterPro" id="IPR029063">
    <property type="entry name" value="SAM-dependent_MTases_sf"/>
</dbReference>